<keyword evidence="6 19" id="KW-0812">Transmembrane</keyword>
<dbReference type="EMBL" id="JANQDX010000011">
    <property type="protein sequence ID" value="KAL0916953.1"/>
    <property type="molecule type" value="Genomic_DNA"/>
</dbReference>
<dbReference type="FunFam" id="1.10.510.10:FF:000060">
    <property type="entry name" value="G-type lectin S-receptor-like serine/threonine-protein kinase"/>
    <property type="match status" value="1"/>
</dbReference>
<dbReference type="SMART" id="SM00220">
    <property type="entry name" value="S_TKc"/>
    <property type="match status" value="1"/>
</dbReference>
<keyword evidence="7 20" id="KW-0732">Signal</keyword>
<evidence type="ECO:0000256" key="20">
    <source>
        <dbReference type="SAM" id="SignalP"/>
    </source>
</evidence>
<keyword evidence="8 17" id="KW-0547">Nucleotide-binding</keyword>
<evidence type="ECO:0000256" key="1">
    <source>
        <dbReference type="ARBA" id="ARBA00004251"/>
    </source>
</evidence>
<sequence length="831" mass="91575">MQKTMIFVGFAILSSILPTAATSLRDTLTTSSPLNDGETLISAGGAFALGFFSPNSSSGKRYVAIWYHNISSHDVIWVANTRSPVAGSGGSLALTSNGTLLVFDLKNTAIWSSPSTGKTTTGTAINPTAQLLDTGNLIVRDDVFGNNYIWQSFDHPSNTMLAGMFIGWDLRTRLNRNLTSWASPTDPSPGEYTTAINLSGVPQVFVTQGHSVFFRGGPMIGNRLVGMPETPNYAVITVTFVTTTEEVGYYFEPAVNNVMSMLRLNSNGTGQRFVWIEPPGQWSLFSESPQDRCDEFSLCGPFGTCNAYESPSCRCLYGFRPKNPTRWVLRDARDGCMRNTALDCRNGTGTDGFVTVSGLKLPDTSEAVADGSLGSDECKGRCLTNCSCTAYSLAGAAGRGSGCIIWAGELNDMRFFPTGGSELFVRVAAIDASGTISSQYNHKGKKIIAVVVPLIGILLIGCILISCLIAYHKKKKEGTRRYHKENDEMASDNDIDLPLYDFETIVEATNNFSEDNKLGEGGFGPVYKGKKKDGKEIAVKRLSKSSTQGANEFKNEVMSIAKLQHRNLVLLLGCCIQRHERMLIYEYMPNKSLDTFLFDKEKKVLLNWKMRYNIIIGIARGLLYLHQDSAVRVIHRDLKASNILLNKEMEPKISDFGLARIFRGDDTKSETKRVVGTYGYMSPEYVMEGIFSAKSDVFSYGVIILEIISNQRNRGCSPSQSNNHLIERAWILWNDGKAIELVDESISNSFPIIEVLRCIKVGLLCVQECTNDRPLMSSVILMLTSGMEVLPEPKHPGFVSRRYSFEEDYSSSIKQGVESINEVSLTILDGR</sequence>
<keyword evidence="12 19" id="KW-0472">Membrane</keyword>
<evidence type="ECO:0000256" key="8">
    <source>
        <dbReference type="ARBA" id="ARBA00022741"/>
    </source>
</evidence>
<feature type="domain" description="Bulb-type lectin" evidence="23">
    <location>
        <begin position="25"/>
        <end position="152"/>
    </location>
</feature>
<dbReference type="SUPFAM" id="SSF51110">
    <property type="entry name" value="alpha-D-mannose-specific plant lectins"/>
    <property type="match status" value="1"/>
</dbReference>
<dbReference type="FunFam" id="3.30.200.20:FF:000195">
    <property type="entry name" value="G-type lectin S-receptor-like serine/threonine-protein kinase"/>
    <property type="match status" value="1"/>
</dbReference>
<proteinExistence type="inferred from homology"/>
<evidence type="ECO:0000256" key="10">
    <source>
        <dbReference type="ARBA" id="ARBA00022840"/>
    </source>
</evidence>
<keyword evidence="26" id="KW-1185">Reference proteome</keyword>
<dbReference type="PROSITE" id="PS50927">
    <property type="entry name" value="BULB_LECTIN"/>
    <property type="match status" value="1"/>
</dbReference>
<dbReference type="SUPFAM" id="SSF56112">
    <property type="entry name" value="Protein kinase-like (PK-like)"/>
    <property type="match status" value="1"/>
</dbReference>
<dbReference type="InterPro" id="IPR036426">
    <property type="entry name" value="Bulb-type_lectin_dom_sf"/>
</dbReference>
<dbReference type="InterPro" id="IPR011009">
    <property type="entry name" value="Kinase-like_dom_sf"/>
</dbReference>
<dbReference type="EC" id="2.7.11.1" evidence="17"/>
<evidence type="ECO:0000256" key="7">
    <source>
        <dbReference type="ARBA" id="ARBA00022729"/>
    </source>
</evidence>
<evidence type="ECO:0000313" key="26">
    <source>
        <dbReference type="Proteomes" id="UP001552299"/>
    </source>
</evidence>
<keyword evidence="14" id="KW-0325">Glycoprotein</keyword>
<dbReference type="Pfam" id="PF00954">
    <property type="entry name" value="S_locus_glycop"/>
    <property type="match status" value="1"/>
</dbReference>
<evidence type="ECO:0000256" key="12">
    <source>
        <dbReference type="ARBA" id="ARBA00023136"/>
    </source>
</evidence>
<keyword evidence="10 17" id="KW-0067">ATP-binding</keyword>
<dbReference type="Gene3D" id="3.30.200.20">
    <property type="entry name" value="Phosphorylase Kinase, domain 1"/>
    <property type="match status" value="1"/>
</dbReference>
<comment type="similarity">
    <text evidence="17">Belongs to the protein kinase superfamily. Ser/Thr protein kinase family.</text>
</comment>
<keyword evidence="2" id="KW-1003">Cell membrane</keyword>
<evidence type="ECO:0000259" key="23">
    <source>
        <dbReference type="PROSITE" id="PS50927"/>
    </source>
</evidence>
<keyword evidence="13" id="KW-1015">Disulfide bond</keyword>
<evidence type="ECO:0000256" key="11">
    <source>
        <dbReference type="ARBA" id="ARBA00022989"/>
    </source>
</evidence>
<accession>A0ABD0UVV3</accession>
<dbReference type="GO" id="GO:0051707">
    <property type="term" value="P:response to other organism"/>
    <property type="evidence" value="ECO:0007669"/>
    <property type="project" value="UniProtKB-ARBA"/>
</dbReference>
<keyword evidence="3 17" id="KW-0723">Serine/threonine-protein kinase</keyword>
<dbReference type="PROSITE" id="PS00108">
    <property type="entry name" value="PROTEIN_KINASE_ST"/>
    <property type="match status" value="1"/>
</dbReference>
<organism evidence="25 26">
    <name type="scientific">Dendrobium thyrsiflorum</name>
    <name type="common">Pinecone-like raceme dendrobium</name>
    <name type="synonym">Orchid</name>
    <dbReference type="NCBI Taxonomy" id="117978"/>
    <lineage>
        <taxon>Eukaryota</taxon>
        <taxon>Viridiplantae</taxon>
        <taxon>Streptophyta</taxon>
        <taxon>Embryophyta</taxon>
        <taxon>Tracheophyta</taxon>
        <taxon>Spermatophyta</taxon>
        <taxon>Magnoliopsida</taxon>
        <taxon>Liliopsida</taxon>
        <taxon>Asparagales</taxon>
        <taxon>Orchidaceae</taxon>
        <taxon>Epidendroideae</taxon>
        <taxon>Malaxideae</taxon>
        <taxon>Dendrobiinae</taxon>
        <taxon>Dendrobium</taxon>
    </lineage>
</organism>
<keyword evidence="9 17" id="KW-0418">Kinase</keyword>
<keyword evidence="11 19" id="KW-1133">Transmembrane helix</keyword>
<reference evidence="25 26" key="1">
    <citation type="journal article" date="2024" name="Plant Biotechnol. J.">
        <title>Dendrobium thyrsiflorum genome and its molecular insights into genes involved in important horticultural traits.</title>
        <authorList>
            <person name="Chen B."/>
            <person name="Wang J.Y."/>
            <person name="Zheng P.J."/>
            <person name="Li K.L."/>
            <person name="Liang Y.M."/>
            <person name="Chen X.F."/>
            <person name="Zhang C."/>
            <person name="Zhao X."/>
            <person name="He X."/>
            <person name="Zhang G.Q."/>
            <person name="Liu Z.J."/>
            <person name="Xu Q."/>
        </authorList>
    </citation>
    <scope>NUCLEOTIDE SEQUENCE [LARGE SCALE GENOMIC DNA]</scope>
    <source>
        <strain evidence="25">GZMU011</strain>
    </source>
</reference>
<feature type="transmembrane region" description="Helical" evidence="19">
    <location>
        <begin position="447"/>
        <end position="471"/>
    </location>
</feature>
<dbReference type="CDD" id="cd14066">
    <property type="entry name" value="STKc_IRAK"/>
    <property type="match status" value="1"/>
</dbReference>
<dbReference type="InterPro" id="IPR001480">
    <property type="entry name" value="Bulb-type_lectin_dom"/>
</dbReference>
<evidence type="ECO:0000256" key="3">
    <source>
        <dbReference type="ARBA" id="ARBA00022527"/>
    </source>
</evidence>
<dbReference type="GO" id="GO:0005886">
    <property type="term" value="C:plasma membrane"/>
    <property type="evidence" value="ECO:0007669"/>
    <property type="project" value="UniProtKB-SubCell"/>
</dbReference>
<evidence type="ECO:0000256" key="2">
    <source>
        <dbReference type="ARBA" id="ARBA00022475"/>
    </source>
</evidence>
<evidence type="ECO:0000256" key="16">
    <source>
        <dbReference type="ARBA" id="ARBA00048679"/>
    </source>
</evidence>
<dbReference type="GO" id="GO:0005524">
    <property type="term" value="F:ATP binding"/>
    <property type="evidence" value="ECO:0007669"/>
    <property type="project" value="UniProtKB-KW"/>
</dbReference>
<evidence type="ECO:0000256" key="17">
    <source>
        <dbReference type="PIRNR" id="PIRNR000641"/>
    </source>
</evidence>
<dbReference type="Pfam" id="PF11883">
    <property type="entry name" value="DUF3403"/>
    <property type="match status" value="1"/>
</dbReference>
<keyword evidence="4 18" id="KW-0245">EGF-like domain</keyword>
<dbReference type="PROSITE" id="PS50948">
    <property type="entry name" value="PAN"/>
    <property type="match status" value="1"/>
</dbReference>
<dbReference type="InterPro" id="IPR001245">
    <property type="entry name" value="Ser-Thr/Tyr_kinase_cat_dom"/>
</dbReference>
<evidence type="ECO:0000256" key="13">
    <source>
        <dbReference type="ARBA" id="ARBA00023157"/>
    </source>
</evidence>
<comment type="subcellular location">
    <subcellularLocation>
        <location evidence="1">Cell membrane</location>
        <topology evidence="1">Single-pass type I membrane protein</topology>
    </subcellularLocation>
</comment>
<dbReference type="FunFam" id="2.90.10.10:FF:000005">
    <property type="entry name" value="G-type lectin S-receptor-like serine/threonine-protein kinase"/>
    <property type="match status" value="1"/>
</dbReference>
<gene>
    <name evidence="25" type="ORF">M5K25_014508</name>
</gene>
<comment type="catalytic activity">
    <reaction evidence="16 17">
        <text>L-seryl-[protein] + ATP = O-phospho-L-seryl-[protein] + ADP + H(+)</text>
        <dbReference type="Rhea" id="RHEA:17989"/>
        <dbReference type="Rhea" id="RHEA-COMP:9863"/>
        <dbReference type="Rhea" id="RHEA-COMP:11604"/>
        <dbReference type="ChEBI" id="CHEBI:15378"/>
        <dbReference type="ChEBI" id="CHEBI:29999"/>
        <dbReference type="ChEBI" id="CHEBI:30616"/>
        <dbReference type="ChEBI" id="CHEBI:83421"/>
        <dbReference type="ChEBI" id="CHEBI:456216"/>
        <dbReference type="EC" id="2.7.11.1"/>
    </reaction>
</comment>
<feature type="domain" description="Protein kinase" evidence="21">
    <location>
        <begin position="512"/>
        <end position="798"/>
    </location>
</feature>
<dbReference type="PANTHER" id="PTHR27002:SF616">
    <property type="entry name" value="RECEPTOR-LIKE SERINE_THREONINE-PROTEIN KINASE"/>
    <property type="match status" value="1"/>
</dbReference>
<evidence type="ECO:0000256" key="19">
    <source>
        <dbReference type="SAM" id="Phobius"/>
    </source>
</evidence>
<evidence type="ECO:0000313" key="25">
    <source>
        <dbReference type="EMBL" id="KAL0916953.1"/>
    </source>
</evidence>
<dbReference type="PROSITE" id="PS50026">
    <property type="entry name" value="EGF_3"/>
    <property type="match status" value="1"/>
</dbReference>
<evidence type="ECO:0000256" key="6">
    <source>
        <dbReference type="ARBA" id="ARBA00022692"/>
    </source>
</evidence>
<feature type="domain" description="Apple" evidence="24">
    <location>
        <begin position="344"/>
        <end position="428"/>
    </location>
</feature>
<comment type="caution">
    <text evidence="18">Lacks conserved residue(s) required for the propagation of feature annotation.</text>
</comment>
<evidence type="ECO:0000259" key="21">
    <source>
        <dbReference type="PROSITE" id="PS50011"/>
    </source>
</evidence>
<evidence type="ECO:0000256" key="5">
    <source>
        <dbReference type="ARBA" id="ARBA00022679"/>
    </source>
</evidence>
<evidence type="ECO:0000256" key="15">
    <source>
        <dbReference type="ARBA" id="ARBA00047899"/>
    </source>
</evidence>
<dbReference type="Pfam" id="PF08276">
    <property type="entry name" value="PAN_2"/>
    <property type="match status" value="1"/>
</dbReference>
<dbReference type="CDD" id="cd00028">
    <property type="entry name" value="B_lectin"/>
    <property type="match status" value="1"/>
</dbReference>
<dbReference type="SMART" id="SM00473">
    <property type="entry name" value="PAN_AP"/>
    <property type="match status" value="1"/>
</dbReference>
<name>A0ABD0UVV3_DENTH</name>
<dbReference type="InterPro" id="IPR024171">
    <property type="entry name" value="SRK-like_kinase"/>
</dbReference>
<dbReference type="AlphaFoldDB" id="A0ABD0UVV3"/>
<keyword evidence="5 17" id="KW-0808">Transferase</keyword>
<dbReference type="Pfam" id="PF01453">
    <property type="entry name" value="B_lectin"/>
    <property type="match status" value="1"/>
</dbReference>
<comment type="catalytic activity">
    <reaction evidence="15 17">
        <text>L-threonyl-[protein] + ATP = O-phospho-L-threonyl-[protein] + ADP + H(+)</text>
        <dbReference type="Rhea" id="RHEA:46608"/>
        <dbReference type="Rhea" id="RHEA-COMP:11060"/>
        <dbReference type="Rhea" id="RHEA-COMP:11605"/>
        <dbReference type="ChEBI" id="CHEBI:15378"/>
        <dbReference type="ChEBI" id="CHEBI:30013"/>
        <dbReference type="ChEBI" id="CHEBI:30616"/>
        <dbReference type="ChEBI" id="CHEBI:61977"/>
        <dbReference type="ChEBI" id="CHEBI:456216"/>
        <dbReference type="EC" id="2.7.11.1"/>
    </reaction>
</comment>
<dbReference type="Pfam" id="PF07714">
    <property type="entry name" value="PK_Tyr_Ser-Thr"/>
    <property type="match status" value="1"/>
</dbReference>
<dbReference type="InterPro" id="IPR021820">
    <property type="entry name" value="S-locus_recpt_kinase_C"/>
</dbReference>
<feature type="signal peptide" evidence="20">
    <location>
        <begin position="1"/>
        <end position="21"/>
    </location>
</feature>
<dbReference type="PIRSF" id="PIRSF000641">
    <property type="entry name" value="SRK"/>
    <property type="match status" value="1"/>
</dbReference>
<dbReference type="GO" id="GO:0004674">
    <property type="term" value="F:protein serine/threonine kinase activity"/>
    <property type="evidence" value="ECO:0007669"/>
    <property type="project" value="UniProtKB-KW"/>
</dbReference>
<feature type="domain" description="EGF-like" evidence="22">
    <location>
        <begin position="289"/>
        <end position="325"/>
    </location>
</feature>
<dbReference type="Proteomes" id="UP001552299">
    <property type="component" value="Unassembled WGS sequence"/>
</dbReference>
<dbReference type="InterPro" id="IPR003609">
    <property type="entry name" value="Pan_app"/>
</dbReference>
<evidence type="ECO:0000256" key="14">
    <source>
        <dbReference type="ARBA" id="ARBA00023180"/>
    </source>
</evidence>
<dbReference type="Gene3D" id="2.90.10.10">
    <property type="entry name" value="Bulb-type lectin domain"/>
    <property type="match status" value="1"/>
</dbReference>
<dbReference type="InterPro" id="IPR000858">
    <property type="entry name" value="S_locus_glycoprot_dom"/>
</dbReference>
<evidence type="ECO:0000256" key="4">
    <source>
        <dbReference type="ARBA" id="ARBA00022536"/>
    </source>
</evidence>
<evidence type="ECO:0000256" key="18">
    <source>
        <dbReference type="PROSITE-ProRule" id="PRU00076"/>
    </source>
</evidence>
<evidence type="ECO:0000259" key="22">
    <source>
        <dbReference type="PROSITE" id="PS50026"/>
    </source>
</evidence>
<dbReference type="Gene3D" id="1.10.510.10">
    <property type="entry name" value="Transferase(Phosphotransferase) domain 1"/>
    <property type="match status" value="1"/>
</dbReference>
<evidence type="ECO:0000256" key="9">
    <source>
        <dbReference type="ARBA" id="ARBA00022777"/>
    </source>
</evidence>
<dbReference type="PANTHER" id="PTHR27002">
    <property type="entry name" value="RECEPTOR-LIKE SERINE/THREONINE-PROTEIN KINASE SD1-8"/>
    <property type="match status" value="1"/>
</dbReference>
<feature type="chain" id="PRO_5044830706" description="Receptor-like serine/threonine-protein kinase" evidence="20">
    <location>
        <begin position="22"/>
        <end position="831"/>
    </location>
</feature>
<dbReference type="PROSITE" id="PS50011">
    <property type="entry name" value="PROTEIN_KINASE_DOM"/>
    <property type="match status" value="1"/>
</dbReference>
<dbReference type="CDD" id="cd01098">
    <property type="entry name" value="PAN_AP_plant"/>
    <property type="match status" value="1"/>
</dbReference>
<evidence type="ECO:0000259" key="24">
    <source>
        <dbReference type="PROSITE" id="PS50948"/>
    </source>
</evidence>
<comment type="caution">
    <text evidence="25">The sequence shown here is derived from an EMBL/GenBank/DDBJ whole genome shotgun (WGS) entry which is preliminary data.</text>
</comment>
<dbReference type="SMART" id="SM00108">
    <property type="entry name" value="B_lectin"/>
    <property type="match status" value="1"/>
</dbReference>
<protein>
    <recommendedName>
        <fullName evidence="17">Receptor-like serine/threonine-protein kinase</fullName>
        <ecNumber evidence="17">2.7.11.1</ecNumber>
    </recommendedName>
</protein>
<dbReference type="InterPro" id="IPR000742">
    <property type="entry name" value="EGF"/>
</dbReference>
<dbReference type="InterPro" id="IPR008271">
    <property type="entry name" value="Ser/Thr_kinase_AS"/>
</dbReference>
<dbReference type="InterPro" id="IPR000719">
    <property type="entry name" value="Prot_kinase_dom"/>
</dbReference>